<gene>
    <name evidence="1" type="ORF">EGM_06461</name>
</gene>
<dbReference type="Proteomes" id="UP000009130">
    <property type="component" value="Chromosome 15"/>
</dbReference>
<dbReference type="AlphaFoldDB" id="G7PR29"/>
<feature type="non-terminal residue" evidence="1">
    <location>
        <position position="1"/>
    </location>
</feature>
<organism>
    <name type="scientific">Macaca fascicularis</name>
    <name type="common">Crab-eating macaque</name>
    <name type="synonym">Cynomolgus monkey</name>
    <dbReference type="NCBI Taxonomy" id="9541"/>
    <lineage>
        <taxon>Eukaryota</taxon>
        <taxon>Metazoa</taxon>
        <taxon>Chordata</taxon>
        <taxon>Craniata</taxon>
        <taxon>Vertebrata</taxon>
        <taxon>Euteleostomi</taxon>
        <taxon>Mammalia</taxon>
        <taxon>Eutheria</taxon>
        <taxon>Euarchontoglires</taxon>
        <taxon>Primates</taxon>
        <taxon>Haplorrhini</taxon>
        <taxon>Catarrhini</taxon>
        <taxon>Cercopithecidae</taxon>
        <taxon>Cercopithecinae</taxon>
        <taxon>Macaca</taxon>
    </lineage>
</organism>
<evidence type="ECO:0000313" key="1">
    <source>
        <dbReference type="EMBL" id="EHH56945.1"/>
    </source>
</evidence>
<dbReference type="EMBL" id="CM001290">
    <property type="protein sequence ID" value="EHH56945.1"/>
    <property type="molecule type" value="Genomic_DNA"/>
</dbReference>
<protein>
    <submittedName>
        <fullName evidence="1">Uncharacterized protein</fullName>
    </submittedName>
</protein>
<accession>G7PR29</accession>
<proteinExistence type="predicted"/>
<reference evidence="1" key="1">
    <citation type="journal article" date="2011" name="Nat. Biotechnol.">
        <title>Genome sequencing and comparison of two nonhuman primate animal models, the cynomolgus and Chinese rhesus macaques.</title>
        <authorList>
            <person name="Yan G."/>
            <person name="Zhang G."/>
            <person name="Fang X."/>
            <person name="Zhang Y."/>
            <person name="Li C."/>
            <person name="Ling F."/>
            <person name="Cooper D.N."/>
            <person name="Li Q."/>
            <person name="Li Y."/>
            <person name="van Gool A.J."/>
            <person name="Du H."/>
            <person name="Chen J."/>
            <person name="Chen R."/>
            <person name="Zhang P."/>
            <person name="Huang Z."/>
            <person name="Thompson J.R."/>
            <person name="Meng Y."/>
            <person name="Bai Y."/>
            <person name="Wang J."/>
            <person name="Zhuo M."/>
            <person name="Wang T."/>
            <person name="Huang Y."/>
            <person name="Wei L."/>
            <person name="Li J."/>
            <person name="Wang Z."/>
            <person name="Hu H."/>
            <person name="Yang P."/>
            <person name="Le L."/>
            <person name="Stenson P.D."/>
            <person name="Li B."/>
            <person name="Liu X."/>
            <person name="Ball E.V."/>
            <person name="An N."/>
            <person name="Huang Q."/>
            <person name="Zhang Y."/>
            <person name="Fan W."/>
            <person name="Zhang X."/>
            <person name="Li Y."/>
            <person name="Wang W."/>
            <person name="Katze M.G."/>
            <person name="Su B."/>
            <person name="Nielsen R."/>
            <person name="Yang H."/>
            <person name="Wang J."/>
            <person name="Wang X."/>
            <person name="Wang J."/>
        </authorList>
    </citation>
    <scope>NUCLEOTIDE SEQUENCE [LARGE SCALE GENOMIC DNA]</scope>
    <source>
        <strain evidence="1">CE-4</strain>
    </source>
</reference>
<sequence>GHQDIVLYLITKAKYAASGR</sequence>
<name>G7PR29_MACFA</name>